<dbReference type="SUPFAM" id="SSF103473">
    <property type="entry name" value="MFS general substrate transporter"/>
    <property type="match status" value="1"/>
</dbReference>
<accession>A0ABW4YME9</accession>
<dbReference type="EMBL" id="JBHUHO010000032">
    <property type="protein sequence ID" value="MFD2116732.1"/>
    <property type="molecule type" value="Genomic_DNA"/>
</dbReference>
<dbReference type="Gene3D" id="1.20.1250.20">
    <property type="entry name" value="MFS general substrate transporter like domains"/>
    <property type="match status" value="1"/>
</dbReference>
<feature type="transmembrane region" description="Helical" evidence="6">
    <location>
        <begin position="280"/>
        <end position="301"/>
    </location>
</feature>
<dbReference type="PANTHER" id="PTHR23501:SF191">
    <property type="entry name" value="VACUOLAR BASIC AMINO ACID TRANSPORTER 4"/>
    <property type="match status" value="1"/>
</dbReference>
<comment type="subcellular location">
    <subcellularLocation>
        <location evidence="1">Cell membrane</location>
        <topology evidence="1">Multi-pass membrane protein</topology>
    </subcellularLocation>
</comment>
<feature type="transmembrane region" description="Helical" evidence="6">
    <location>
        <begin position="85"/>
        <end position="103"/>
    </location>
</feature>
<dbReference type="InterPro" id="IPR020846">
    <property type="entry name" value="MFS_dom"/>
</dbReference>
<gene>
    <name evidence="8" type="ORF">ACFSJH_13470</name>
</gene>
<keyword evidence="2" id="KW-0813">Transport</keyword>
<feature type="transmembrane region" description="Helical" evidence="6">
    <location>
        <begin position="208"/>
        <end position="225"/>
    </location>
</feature>
<feature type="transmembrane region" description="Helical" evidence="6">
    <location>
        <begin position="21"/>
        <end position="41"/>
    </location>
</feature>
<evidence type="ECO:0000256" key="4">
    <source>
        <dbReference type="ARBA" id="ARBA00022989"/>
    </source>
</evidence>
<name>A0ABW4YME9_9BACL</name>
<dbReference type="PANTHER" id="PTHR23501">
    <property type="entry name" value="MAJOR FACILITATOR SUPERFAMILY"/>
    <property type="match status" value="1"/>
</dbReference>
<keyword evidence="4 6" id="KW-1133">Transmembrane helix</keyword>
<reference evidence="9" key="1">
    <citation type="journal article" date="2019" name="Int. J. Syst. Evol. Microbiol.">
        <title>The Global Catalogue of Microorganisms (GCM) 10K type strain sequencing project: providing services to taxonomists for standard genome sequencing and annotation.</title>
        <authorList>
            <consortium name="The Broad Institute Genomics Platform"/>
            <consortium name="The Broad Institute Genome Sequencing Center for Infectious Disease"/>
            <person name="Wu L."/>
            <person name="Ma J."/>
        </authorList>
    </citation>
    <scope>NUCLEOTIDE SEQUENCE [LARGE SCALE GENOMIC DNA]</scope>
    <source>
        <strain evidence="9">GH52</strain>
    </source>
</reference>
<feature type="transmembrane region" description="Helical" evidence="6">
    <location>
        <begin position="313"/>
        <end position="335"/>
    </location>
</feature>
<dbReference type="Proteomes" id="UP001597362">
    <property type="component" value="Unassembled WGS sequence"/>
</dbReference>
<evidence type="ECO:0000313" key="8">
    <source>
        <dbReference type="EMBL" id="MFD2116732.1"/>
    </source>
</evidence>
<comment type="caution">
    <text evidence="8">The sequence shown here is derived from an EMBL/GenBank/DDBJ whole genome shotgun (WGS) entry which is preliminary data.</text>
</comment>
<feature type="domain" description="Major facilitator superfamily (MFS) profile" evidence="7">
    <location>
        <begin position="19"/>
        <end position="469"/>
    </location>
</feature>
<keyword evidence="9" id="KW-1185">Reference proteome</keyword>
<evidence type="ECO:0000259" key="7">
    <source>
        <dbReference type="PROSITE" id="PS50850"/>
    </source>
</evidence>
<proteinExistence type="predicted"/>
<evidence type="ECO:0000256" key="3">
    <source>
        <dbReference type="ARBA" id="ARBA00022692"/>
    </source>
</evidence>
<feature type="transmembrane region" description="Helical" evidence="6">
    <location>
        <begin position="408"/>
        <end position="426"/>
    </location>
</feature>
<dbReference type="RefSeq" id="WP_377773219.1">
    <property type="nucleotide sequence ID" value="NZ_JBHUHO010000032.1"/>
</dbReference>
<feature type="transmembrane region" description="Helical" evidence="6">
    <location>
        <begin position="170"/>
        <end position="188"/>
    </location>
</feature>
<sequence>MSIIPNQSSDTDHIMRRKVTIALFVATFLAAIEGTIVGTAMPVITSSLKGVHLLSWVISIYLLASVITTPIYGKLADLFGRKNTFLIGASIFLAGSILSGLSQTMLQLIIFRAIQGLGAGALTTIPHTIIGDLYSYKQRAKVQGWLSSIWGVAGISGPLVGGLLVDYVSWRAIFYMNIPFGIAAIYLLKTSLKEKRNNNKPYIDYPGITVFSAAMIIFIYIISLLDTTGGQAATTNYGLIVGLVIGAAILFLWFIRIELKSPEPMIPLKLFKNRTISTSNIYSFLFCIVTVALTFYLPLWVQGVYGKSATFSGMMMIPLSIAWPLGSIVAGNWITKVGMKKINQAAAIILIIGTSGILWINDQYALMWLAILSGLCGFGFGLTSTSLTVAVTSAVGSQMRGTAVASNNFVRTLGQTIGITLFGLMLHTGSTNKIDPQLLETSLHHIFTIVAVVAVVLLIVGFFMPKPELEKQTD</sequence>
<feature type="transmembrane region" description="Helical" evidence="6">
    <location>
        <begin position="446"/>
        <end position="464"/>
    </location>
</feature>
<dbReference type="PRINTS" id="PR01036">
    <property type="entry name" value="TCRTETB"/>
</dbReference>
<feature type="transmembrane region" description="Helical" evidence="6">
    <location>
        <begin position="237"/>
        <end position="259"/>
    </location>
</feature>
<protein>
    <submittedName>
        <fullName evidence="8">MDR family MFS transporter</fullName>
    </submittedName>
</protein>
<feature type="transmembrane region" description="Helical" evidence="6">
    <location>
        <begin position="142"/>
        <end position="164"/>
    </location>
</feature>
<dbReference type="PROSITE" id="PS50850">
    <property type="entry name" value="MFS"/>
    <property type="match status" value="1"/>
</dbReference>
<evidence type="ECO:0000256" key="5">
    <source>
        <dbReference type="ARBA" id="ARBA00023136"/>
    </source>
</evidence>
<evidence type="ECO:0000313" key="9">
    <source>
        <dbReference type="Proteomes" id="UP001597362"/>
    </source>
</evidence>
<evidence type="ECO:0000256" key="6">
    <source>
        <dbReference type="SAM" id="Phobius"/>
    </source>
</evidence>
<keyword evidence="3 6" id="KW-0812">Transmembrane</keyword>
<feature type="transmembrane region" description="Helical" evidence="6">
    <location>
        <begin position="366"/>
        <end position="396"/>
    </location>
</feature>
<dbReference type="InterPro" id="IPR011701">
    <property type="entry name" value="MFS"/>
</dbReference>
<keyword evidence="5 6" id="KW-0472">Membrane</keyword>
<feature type="transmembrane region" description="Helical" evidence="6">
    <location>
        <begin position="53"/>
        <end position="73"/>
    </location>
</feature>
<feature type="transmembrane region" description="Helical" evidence="6">
    <location>
        <begin position="342"/>
        <end position="360"/>
    </location>
</feature>
<dbReference type="Pfam" id="PF07690">
    <property type="entry name" value="MFS_1"/>
    <property type="match status" value="1"/>
</dbReference>
<organism evidence="8 9">
    <name type="scientific">Paenibacillus yanchengensis</name>
    <dbReference type="NCBI Taxonomy" id="2035833"/>
    <lineage>
        <taxon>Bacteria</taxon>
        <taxon>Bacillati</taxon>
        <taxon>Bacillota</taxon>
        <taxon>Bacilli</taxon>
        <taxon>Bacillales</taxon>
        <taxon>Paenibacillaceae</taxon>
        <taxon>Paenibacillus</taxon>
    </lineage>
</organism>
<evidence type="ECO:0000256" key="1">
    <source>
        <dbReference type="ARBA" id="ARBA00004651"/>
    </source>
</evidence>
<evidence type="ECO:0000256" key="2">
    <source>
        <dbReference type="ARBA" id="ARBA00022448"/>
    </source>
</evidence>
<feature type="transmembrane region" description="Helical" evidence="6">
    <location>
        <begin position="109"/>
        <end position="130"/>
    </location>
</feature>
<dbReference type="CDD" id="cd17502">
    <property type="entry name" value="MFS_Azr1_MDR_like"/>
    <property type="match status" value="1"/>
</dbReference>
<dbReference type="Gene3D" id="1.20.1720.10">
    <property type="entry name" value="Multidrug resistance protein D"/>
    <property type="match status" value="1"/>
</dbReference>
<dbReference type="InterPro" id="IPR036259">
    <property type="entry name" value="MFS_trans_sf"/>
</dbReference>